<dbReference type="KEGG" id="gog:C1280_27530"/>
<evidence type="ECO:0000256" key="1">
    <source>
        <dbReference type="SAM" id="MobiDB-lite"/>
    </source>
</evidence>
<dbReference type="EMBL" id="CP025958">
    <property type="protein sequence ID" value="AWM40375.1"/>
    <property type="molecule type" value="Genomic_DNA"/>
</dbReference>
<feature type="region of interest" description="Disordered" evidence="1">
    <location>
        <begin position="1"/>
        <end position="20"/>
    </location>
</feature>
<keyword evidence="3" id="KW-1185">Reference proteome</keyword>
<name>A0A2Z3HBM5_9BACT</name>
<feature type="region of interest" description="Disordered" evidence="1">
    <location>
        <begin position="37"/>
        <end position="159"/>
    </location>
</feature>
<evidence type="ECO:0000313" key="2">
    <source>
        <dbReference type="EMBL" id="AWM40375.1"/>
    </source>
</evidence>
<feature type="compositionally biased region" description="Low complexity" evidence="1">
    <location>
        <begin position="133"/>
        <end position="144"/>
    </location>
</feature>
<evidence type="ECO:0000313" key="3">
    <source>
        <dbReference type="Proteomes" id="UP000245802"/>
    </source>
</evidence>
<proteinExistence type="predicted"/>
<dbReference type="AlphaFoldDB" id="A0A2Z3HBM5"/>
<feature type="compositionally biased region" description="Basic residues" evidence="1">
    <location>
        <begin position="67"/>
        <end position="78"/>
    </location>
</feature>
<protein>
    <submittedName>
        <fullName evidence="2">Uncharacterized protein</fullName>
    </submittedName>
</protein>
<gene>
    <name evidence="2" type="ORF">C1280_27530</name>
</gene>
<reference evidence="2 3" key="1">
    <citation type="submission" date="2018-01" db="EMBL/GenBank/DDBJ databases">
        <title>G. obscuriglobus.</title>
        <authorList>
            <person name="Franke J."/>
            <person name="Blomberg W."/>
            <person name="Selmecki A."/>
        </authorList>
    </citation>
    <scope>NUCLEOTIDE SEQUENCE [LARGE SCALE GENOMIC DNA]</scope>
    <source>
        <strain evidence="2 3">DSM 5831</strain>
    </source>
</reference>
<sequence>MPSKPNPALHLTPPSDSGRIAHPVMAVQVSCLFGNRRARGGDARRPTGAAHRRPVPPARAGLDIRRGTRHLGRPRTGPRPRVPPGRGGCRPAPGRSGGRRSAVRGGDRRPKLVRASLGGGACPDTEAARRGSGRAQAGRRAGAHGPDRHHPGGRTRRCT</sequence>
<organism evidence="2 3">
    <name type="scientific">Gemmata obscuriglobus</name>
    <dbReference type="NCBI Taxonomy" id="114"/>
    <lineage>
        <taxon>Bacteria</taxon>
        <taxon>Pseudomonadati</taxon>
        <taxon>Planctomycetota</taxon>
        <taxon>Planctomycetia</taxon>
        <taxon>Gemmatales</taxon>
        <taxon>Gemmataceae</taxon>
        <taxon>Gemmata</taxon>
    </lineage>
</organism>
<accession>A0A2Z3HBM5</accession>
<dbReference type="Proteomes" id="UP000245802">
    <property type="component" value="Chromosome"/>
</dbReference>